<keyword evidence="5" id="KW-0998">Cell outer membrane</keyword>
<evidence type="ECO:0000259" key="6">
    <source>
        <dbReference type="Pfam" id="PF07980"/>
    </source>
</evidence>
<evidence type="ECO:0000256" key="5">
    <source>
        <dbReference type="ARBA" id="ARBA00023237"/>
    </source>
</evidence>
<name>A0A512RNI5_9BACT</name>
<dbReference type="AlphaFoldDB" id="A0A512RNI5"/>
<comment type="caution">
    <text evidence="8">The sequence shown here is derived from an EMBL/GenBank/DDBJ whole genome shotgun (WGS) entry which is preliminary data.</text>
</comment>
<dbReference type="Pfam" id="PF07980">
    <property type="entry name" value="SusD_RagB"/>
    <property type="match status" value="1"/>
</dbReference>
<dbReference type="Gene3D" id="1.25.40.390">
    <property type="match status" value="1"/>
</dbReference>
<dbReference type="InterPro" id="IPR033985">
    <property type="entry name" value="SusD-like_N"/>
</dbReference>
<evidence type="ECO:0000313" key="8">
    <source>
        <dbReference type="EMBL" id="GEP97253.1"/>
    </source>
</evidence>
<dbReference type="CDD" id="cd08977">
    <property type="entry name" value="SusD"/>
    <property type="match status" value="1"/>
</dbReference>
<keyword evidence="3" id="KW-0732">Signal</keyword>
<sequence length="528" mass="58807">MKKLHISYILFSLLIASGCGKLLDVKPNDRYTTETFWDSEKKAMAGLAGCYAVLHEDGLFGYATPLWEETATPNAYNYDNSGGFGVIALGTHTATNATTGNITGGIIAERWLHCYVGIGRCNTLLANIDKVPVMADALKNRAKAEATFLRALYYSMLATYYGGVPLILDEPDLATQGKLPRNTREEVVTQVLKDLDAAAAVLPPKYTGNDIGRATKGAALALKARVLLFEASPLNNPSNDLTKWSDAAAAAKAVMDMASTAGYGLFPNYRQLFMPANENKQETVFDVQFTVSQPGYGSAFDLICRQYGTNAPLRDMIESYLMKDGLPAAESPEFNPANIYENRDPRMYQTIVYPGDTYLGEVTTPSAPFKLTGYGVKKYSIYDSEPSSNLINQAGRSEINYMVIRYADVLLMYAEAQNEAVGPDENVYKAIDTIRGRAGMPKLAADLTQEEMRAAIRQERRTELAFEGFYYNDIRRWKTAEVVMNAAIRNSEDEQIEVRSFDKTRDYWWPIPHTQRELNPNLEQNDKY</sequence>
<accession>A0A512RNI5</accession>
<comment type="subcellular location">
    <subcellularLocation>
        <location evidence="1">Cell outer membrane</location>
    </subcellularLocation>
</comment>
<dbReference type="InterPro" id="IPR012944">
    <property type="entry name" value="SusD_RagB_dom"/>
</dbReference>
<dbReference type="InterPro" id="IPR011990">
    <property type="entry name" value="TPR-like_helical_dom_sf"/>
</dbReference>
<dbReference type="GO" id="GO:0009279">
    <property type="term" value="C:cell outer membrane"/>
    <property type="evidence" value="ECO:0007669"/>
    <property type="project" value="UniProtKB-SubCell"/>
</dbReference>
<dbReference type="EMBL" id="BKAU01000004">
    <property type="protein sequence ID" value="GEP97253.1"/>
    <property type="molecule type" value="Genomic_DNA"/>
</dbReference>
<keyword evidence="9" id="KW-1185">Reference proteome</keyword>
<evidence type="ECO:0000256" key="4">
    <source>
        <dbReference type="ARBA" id="ARBA00023136"/>
    </source>
</evidence>
<evidence type="ECO:0000259" key="7">
    <source>
        <dbReference type="Pfam" id="PF14322"/>
    </source>
</evidence>
<protein>
    <submittedName>
        <fullName evidence="8">Membrane protein</fullName>
    </submittedName>
</protein>
<evidence type="ECO:0000313" key="9">
    <source>
        <dbReference type="Proteomes" id="UP000321436"/>
    </source>
</evidence>
<gene>
    <name evidence="8" type="ORF">CCY01nite_35130</name>
</gene>
<feature type="domain" description="RagB/SusD" evidence="6">
    <location>
        <begin position="307"/>
        <end position="528"/>
    </location>
</feature>
<comment type="similarity">
    <text evidence="2">Belongs to the SusD family.</text>
</comment>
<dbReference type="Pfam" id="PF14322">
    <property type="entry name" value="SusD-like_3"/>
    <property type="match status" value="1"/>
</dbReference>
<keyword evidence="4" id="KW-0472">Membrane</keyword>
<proteinExistence type="inferred from homology"/>
<dbReference type="RefSeq" id="WP_146864646.1">
    <property type="nucleotide sequence ID" value="NZ_BKAU01000004.1"/>
</dbReference>
<evidence type="ECO:0000256" key="1">
    <source>
        <dbReference type="ARBA" id="ARBA00004442"/>
    </source>
</evidence>
<feature type="domain" description="SusD-like N-terminal" evidence="7">
    <location>
        <begin position="23"/>
        <end position="228"/>
    </location>
</feature>
<evidence type="ECO:0000256" key="2">
    <source>
        <dbReference type="ARBA" id="ARBA00006275"/>
    </source>
</evidence>
<dbReference type="PROSITE" id="PS51257">
    <property type="entry name" value="PROKAR_LIPOPROTEIN"/>
    <property type="match status" value="1"/>
</dbReference>
<reference evidence="8 9" key="1">
    <citation type="submission" date="2019-07" db="EMBL/GenBank/DDBJ databases">
        <title>Whole genome shotgun sequence of Chitinophaga cymbidii NBRC 109752.</title>
        <authorList>
            <person name="Hosoyama A."/>
            <person name="Uohara A."/>
            <person name="Ohji S."/>
            <person name="Ichikawa N."/>
        </authorList>
    </citation>
    <scope>NUCLEOTIDE SEQUENCE [LARGE SCALE GENOMIC DNA]</scope>
    <source>
        <strain evidence="8 9">NBRC 109752</strain>
    </source>
</reference>
<dbReference type="SUPFAM" id="SSF48452">
    <property type="entry name" value="TPR-like"/>
    <property type="match status" value="1"/>
</dbReference>
<organism evidence="8 9">
    <name type="scientific">Chitinophaga cymbidii</name>
    <dbReference type="NCBI Taxonomy" id="1096750"/>
    <lineage>
        <taxon>Bacteria</taxon>
        <taxon>Pseudomonadati</taxon>
        <taxon>Bacteroidota</taxon>
        <taxon>Chitinophagia</taxon>
        <taxon>Chitinophagales</taxon>
        <taxon>Chitinophagaceae</taxon>
        <taxon>Chitinophaga</taxon>
    </lineage>
</organism>
<dbReference type="Proteomes" id="UP000321436">
    <property type="component" value="Unassembled WGS sequence"/>
</dbReference>
<dbReference type="OrthoDB" id="5694214at2"/>
<evidence type="ECO:0000256" key="3">
    <source>
        <dbReference type="ARBA" id="ARBA00022729"/>
    </source>
</evidence>